<protein>
    <recommendedName>
        <fullName evidence="8">Autophagy-related protein</fullName>
    </recommendedName>
</protein>
<dbReference type="Pfam" id="PF11700">
    <property type="entry name" value="ATG22"/>
    <property type="match status" value="1"/>
</dbReference>
<comment type="subcellular location">
    <subcellularLocation>
        <location evidence="1 8">Vacuole membrane</location>
        <topology evidence="1 8">Multi-pass membrane protein</topology>
    </subcellularLocation>
</comment>
<gene>
    <name evidence="9" type="ORF">SBRCBS47491_004033</name>
</gene>
<keyword evidence="3 8" id="KW-0813">Transport</keyword>
<comment type="function">
    <text evidence="8">Vacuolar effluxer which mediate the efflux of amino acids resulting from autophagic degradation. The release of autophagic amino acids allows the maintenance of protein synthesis and viability during nitrogen starvation.</text>
</comment>
<dbReference type="InterPro" id="IPR024671">
    <property type="entry name" value="Atg22-like"/>
</dbReference>
<evidence type="ECO:0000256" key="5">
    <source>
        <dbReference type="ARBA" id="ARBA00022989"/>
    </source>
</evidence>
<keyword evidence="5 8" id="KW-1133">Transmembrane helix</keyword>
<comment type="similarity">
    <text evidence="2 8">Belongs to the ATG22 family.</text>
</comment>
<evidence type="ECO:0000313" key="9">
    <source>
        <dbReference type="EMBL" id="CAK7219977.1"/>
    </source>
</evidence>
<keyword evidence="6 8" id="KW-0072">Autophagy</keyword>
<sequence length="547" mass="60844">MQPFDPKIHLAFGPPLVRHSFTELGLSRPVTAPDVCYTEPFPLFSAEGVRVIRQELLSKKVLDKHLTSWPRAPCIISYHEETATWTYNMWNHPAVCEFFQSVLNQAGHNGYDPTQDCSNSLDPCVVQFGASAMNIDTVVLTHNGLIFAFNGLLLLLLGPMGDYGRWKRWILLASTLICWATQFAFLGLKNGGQYKAAVGIYIVTTVSYNLCQAFWQPSLPLLARNTPASRATRQAFVRGEVEEAEYVRRQVLQRNKLSNIAFASMSVGYTIVLSIAIGAAYGLHADDSTANNTRAAVIIVGIATCFWVLLGSPWFFLEKKRTQSLPTGQTYWSVGAKAYWQLLRHAPRLSQTWLYLNSIVSYNTIVSTKLYIVDGIANAVGIGLLWAAQRYWRIPTKPMLMVVSGFLLVVPVWGCIGIGTETFGFHKVWEVWAYNVYDCAAIAPFYAFSATMLADIIPKGREVTFFSLWALFGKSTAWIGPIISGVIIDRTGNTWKGFPFSLALSVVGIACIAFVNVPKARDQCVSWEENDPTLSNKEETESLEVVA</sequence>
<evidence type="ECO:0000256" key="6">
    <source>
        <dbReference type="ARBA" id="ARBA00023006"/>
    </source>
</evidence>
<feature type="transmembrane region" description="Helical" evidence="8">
    <location>
        <begin position="466"/>
        <end position="488"/>
    </location>
</feature>
<keyword evidence="4 8" id="KW-0812">Transmembrane</keyword>
<name>A0ABP0BKD8_9PEZI</name>
<dbReference type="InterPro" id="IPR036259">
    <property type="entry name" value="MFS_trans_sf"/>
</dbReference>
<evidence type="ECO:0000256" key="4">
    <source>
        <dbReference type="ARBA" id="ARBA00022692"/>
    </source>
</evidence>
<comment type="caution">
    <text evidence="8">Lacks conserved residue(s) required for the propagation of feature annotation.</text>
</comment>
<accession>A0ABP0BKD8</accession>
<keyword evidence="7 8" id="KW-0472">Membrane</keyword>
<evidence type="ECO:0000256" key="1">
    <source>
        <dbReference type="ARBA" id="ARBA00004128"/>
    </source>
</evidence>
<feature type="transmembrane region" description="Helical" evidence="8">
    <location>
        <begin position="431"/>
        <end position="454"/>
    </location>
</feature>
<dbReference type="InterPro" id="IPR050495">
    <property type="entry name" value="ATG22/LtaA_families"/>
</dbReference>
<comment type="caution">
    <text evidence="9">The sequence shown here is derived from an EMBL/GenBank/DDBJ whole genome shotgun (WGS) entry which is preliminary data.</text>
</comment>
<reference evidence="9 10" key="1">
    <citation type="submission" date="2024-01" db="EMBL/GenBank/DDBJ databases">
        <authorList>
            <person name="Allen C."/>
            <person name="Tagirdzhanova G."/>
        </authorList>
    </citation>
    <scope>NUCLEOTIDE SEQUENCE [LARGE SCALE GENOMIC DNA]</scope>
</reference>
<feature type="transmembrane region" description="Helical" evidence="8">
    <location>
        <begin position="194"/>
        <end position="215"/>
    </location>
</feature>
<feature type="transmembrane region" description="Helical" evidence="8">
    <location>
        <begin position="257"/>
        <end position="283"/>
    </location>
</feature>
<keyword evidence="10" id="KW-1185">Reference proteome</keyword>
<organism evidence="9 10">
    <name type="scientific">Sporothrix bragantina</name>
    <dbReference type="NCBI Taxonomy" id="671064"/>
    <lineage>
        <taxon>Eukaryota</taxon>
        <taxon>Fungi</taxon>
        <taxon>Dikarya</taxon>
        <taxon>Ascomycota</taxon>
        <taxon>Pezizomycotina</taxon>
        <taxon>Sordariomycetes</taxon>
        <taxon>Sordariomycetidae</taxon>
        <taxon>Ophiostomatales</taxon>
        <taxon>Ophiostomataceae</taxon>
        <taxon>Sporothrix</taxon>
    </lineage>
</organism>
<evidence type="ECO:0000256" key="3">
    <source>
        <dbReference type="ARBA" id="ARBA00022448"/>
    </source>
</evidence>
<dbReference type="PANTHER" id="PTHR23519">
    <property type="entry name" value="AUTOPHAGY-RELATED PROTEIN 22"/>
    <property type="match status" value="1"/>
</dbReference>
<feature type="transmembrane region" description="Helical" evidence="8">
    <location>
        <begin position="139"/>
        <end position="157"/>
    </location>
</feature>
<feature type="transmembrane region" description="Helical" evidence="8">
    <location>
        <begin position="500"/>
        <end position="517"/>
    </location>
</feature>
<keyword evidence="8" id="KW-0926">Vacuole</keyword>
<keyword evidence="8" id="KW-0029">Amino-acid transport</keyword>
<proteinExistence type="inferred from homology"/>
<feature type="transmembrane region" description="Helical" evidence="8">
    <location>
        <begin position="169"/>
        <end position="188"/>
    </location>
</feature>
<feature type="transmembrane region" description="Helical" evidence="8">
    <location>
        <begin position="295"/>
        <end position="317"/>
    </location>
</feature>
<dbReference type="EMBL" id="CAWUHC010000029">
    <property type="protein sequence ID" value="CAK7219977.1"/>
    <property type="molecule type" value="Genomic_DNA"/>
</dbReference>
<evidence type="ECO:0000256" key="2">
    <source>
        <dbReference type="ARBA" id="ARBA00006978"/>
    </source>
</evidence>
<dbReference type="Gene3D" id="1.20.1250.20">
    <property type="entry name" value="MFS general substrate transporter like domains"/>
    <property type="match status" value="1"/>
</dbReference>
<dbReference type="SUPFAM" id="SSF103473">
    <property type="entry name" value="MFS general substrate transporter"/>
    <property type="match status" value="1"/>
</dbReference>
<dbReference type="Proteomes" id="UP001642406">
    <property type="component" value="Unassembled WGS sequence"/>
</dbReference>
<feature type="transmembrane region" description="Helical" evidence="8">
    <location>
        <begin position="399"/>
        <end position="419"/>
    </location>
</feature>
<evidence type="ECO:0000256" key="7">
    <source>
        <dbReference type="ARBA" id="ARBA00023136"/>
    </source>
</evidence>
<dbReference type="PANTHER" id="PTHR23519:SF5">
    <property type="entry name" value="AUTOPHAGY-RELATED PROTEIN"/>
    <property type="match status" value="1"/>
</dbReference>
<evidence type="ECO:0000313" key="10">
    <source>
        <dbReference type="Proteomes" id="UP001642406"/>
    </source>
</evidence>
<evidence type="ECO:0000256" key="8">
    <source>
        <dbReference type="RuleBase" id="RU363073"/>
    </source>
</evidence>